<keyword evidence="4" id="KW-0378">Hydrolase</keyword>
<dbReference type="FunFam" id="3.30.830.10:FF:000005">
    <property type="entry name" value="nardilysin isoform X1"/>
    <property type="match status" value="1"/>
</dbReference>
<dbReference type="PANTHER" id="PTHR43690:SF18">
    <property type="entry name" value="INSULIN-DEGRADING ENZYME-RELATED"/>
    <property type="match status" value="1"/>
</dbReference>
<evidence type="ECO:0000313" key="13">
    <source>
        <dbReference type="Proteomes" id="UP000242254"/>
    </source>
</evidence>
<reference evidence="12 13" key="1">
    <citation type="journal article" date="2016" name="Proc. Natl. Acad. Sci. U.S.A.">
        <title>Lipid metabolic changes in an early divergent fungus govern the establishment of a mutualistic symbiosis with endobacteria.</title>
        <authorList>
            <person name="Lastovetsky O.A."/>
            <person name="Gaspar M.L."/>
            <person name="Mondo S.J."/>
            <person name="LaButti K.M."/>
            <person name="Sandor L."/>
            <person name="Grigoriev I.V."/>
            <person name="Henry S.A."/>
            <person name="Pawlowska T.E."/>
        </authorList>
    </citation>
    <scope>NUCLEOTIDE SEQUENCE [LARGE SCALE GENOMIC DNA]</scope>
    <source>
        <strain evidence="12 13">ATCC 52813</strain>
    </source>
</reference>
<feature type="domain" description="Peptidase M16 C-terminal" evidence="9">
    <location>
        <begin position="205"/>
        <end position="367"/>
    </location>
</feature>
<dbReference type="SUPFAM" id="SSF63411">
    <property type="entry name" value="LuxS/MPP-like metallohydrolase"/>
    <property type="match status" value="4"/>
</dbReference>
<dbReference type="GO" id="GO:0005739">
    <property type="term" value="C:mitochondrion"/>
    <property type="evidence" value="ECO:0007669"/>
    <property type="project" value="TreeGrafter"/>
</dbReference>
<dbReference type="InterPro" id="IPR007863">
    <property type="entry name" value="Peptidase_M16_C"/>
</dbReference>
<proteinExistence type="inferred from homology"/>
<dbReference type="InterPro" id="IPR001431">
    <property type="entry name" value="Pept_M16_Zn_BS"/>
</dbReference>
<keyword evidence="3" id="KW-0479">Metal-binding</keyword>
<sequence length="1034" mass="119635">MVTAIEWQWQQGDYSVYTRPLEKSANDQREYRLLKLANELQVLLVSDPDADRASASLDVHVGSLSDPEHLQGLAHFCEHLLFMGTKKYPKENDYYSYLSEHSGHANAFTGTVNTNYFFEVGHQWLEGALDRFSRFFIDPLFSESCTERELKAVDSEHKKNLQSDCWRISQIEKHLSDPKHPWHLFETGNLETLLERPKKMGLDVREELLKFHDAYYSANIMKLVILGREPLDQLTKWVVEKFSSVKNKHIPVPSFHGHPLTKNELMKQIFIKSVKKSRTLEITFPFPDQTAFYECQPANYLAHLIGHEGPGSILSFLKKKTWATTLNSGLSYGGVGHYEDVVVSLFEYIELIKKEGIQQWIFEETKSLAEIEFRFLEQCTPSQYTSFLSQQMQENYPPQWVISGNALLRKYDPDLIKVHLELLRPDNFRLTLVSQEFPDGIECTRIERWYSAEYEVQPLSEALGQRLVNISLNPHFSLPAVNEFIPTELEVVKQEEKTKEPTLIQDEPISRIWYKKDDTFWVPKTNVWICLKNPLTFITPRHAVILYIGLLSDSLTEYSYNAELAGLNYYIAQEAEGIALFVGGYSHKLSLLLEKVVSKMKDLCIEQRRFKMIKDEITREYENVLLEAPYQHASYYLSFALSNRKWTYNDLITQVRDIQLEELQAFIPLAISTLHIEALVHGSMEKETVLGMFSKIQDVLTPRPLLPSQWAGSRAVALSDGQHFVHTLPVYDNNEVNSAIAYYSQVCRVTEIGLRNRLFLIAQIAEEPCFNQLRTREQLGYIVFSGIKNVHGTLGFRVIIQSEREPVYLENRVLDFLEELKKIIEEMSEADYQAQVDSLIAEKQEKSKNLFEEGYRYWSNIMSGYYEFNESTTDVLELKKITKDSLLSFYNNYIYPASPMARTMSIHLKSQKTPVEEKPSLTAENIYLVLTALNYLDKKNVSEDAFRDWIISYAGDTAQFKTELEFSQFLESKKIATGQVKTILEKIYQGPSGLSQRDHTRLPDKYEVIADLIDFRRRMPLSPAAVPVLNSVYF</sequence>
<dbReference type="InterPro" id="IPR011249">
    <property type="entry name" value="Metalloenz_LuxS/M16"/>
</dbReference>
<dbReference type="InterPro" id="IPR032632">
    <property type="entry name" value="Peptidase_M16_M"/>
</dbReference>
<dbReference type="InterPro" id="IPR050626">
    <property type="entry name" value="Peptidase_M16"/>
</dbReference>
<dbReference type="STRING" id="1340429.A0A2G4SZ45"/>
<dbReference type="EMBL" id="KZ303846">
    <property type="protein sequence ID" value="PHZ14027.1"/>
    <property type="molecule type" value="Genomic_DNA"/>
</dbReference>
<evidence type="ECO:0000259" key="8">
    <source>
        <dbReference type="Pfam" id="PF00675"/>
    </source>
</evidence>
<gene>
    <name evidence="12" type="ORF">RHIMIDRAFT_236021</name>
</gene>
<dbReference type="RefSeq" id="XP_023467735.1">
    <property type="nucleotide sequence ID" value="XM_023608466.1"/>
</dbReference>
<evidence type="ECO:0000259" key="10">
    <source>
        <dbReference type="Pfam" id="PF16187"/>
    </source>
</evidence>
<evidence type="ECO:0000256" key="3">
    <source>
        <dbReference type="ARBA" id="ARBA00022723"/>
    </source>
</evidence>
<dbReference type="InterPro" id="IPR011765">
    <property type="entry name" value="Pept_M16_N"/>
</dbReference>
<dbReference type="GO" id="GO:0046872">
    <property type="term" value="F:metal ion binding"/>
    <property type="evidence" value="ECO:0007669"/>
    <property type="project" value="UniProtKB-KW"/>
</dbReference>
<dbReference type="GO" id="GO:0051603">
    <property type="term" value="P:proteolysis involved in protein catabolic process"/>
    <property type="evidence" value="ECO:0007669"/>
    <property type="project" value="TreeGrafter"/>
</dbReference>
<evidence type="ECO:0000313" key="12">
    <source>
        <dbReference type="EMBL" id="PHZ14027.1"/>
    </source>
</evidence>
<dbReference type="PANTHER" id="PTHR43690">
    <property type="entry name" value="NARDILYSIN"/>
    <property type="match status" value="1"/>
</dbReference>
<evidence type="ECO:0000256" key="7">
    <source>
        <dbReference type="RuleBase" id="RU004447"/>
    </source>
</evidence>
<accession>A0A2G4SZ45</accession>
<dbReference type="Pfam" id="PF00675">
    <property type="entry name" value="Peptidase_M16"/>
    <property type="match status" value="1"/>
</dbReference>
<evidence type="ECO:0000259" key="9">
    <source>
        <dbReference type="Pfam" id="PF05193"/>
    </source>
</evidence>
<keyword evidence="6" id="KW-0482">Metalloprotease</keyword>
<protein>
    <recommendedName>
        <fullName evidence="14">Insulin-degrading enzyme</fullName>
    </recommendedName>
</protein>
<dbReference type="Gene3D" id="3.30.830.10">
    <property type="entry name" value="Metalloenzyme, LuxS/M16 peptidase-like"/>
    <property type="match status" value="4"/>
</dbReference>
<keyword evidence="13" id="KW-1185">Reference proteome</keyword>
<feature type="domain" description="Peptidase M16 N-terminal" evidence="8">
    <location>
        <begin position="42"/>
        <end position="179"/>
    </location>
</feature>
<dbReference type="GO" id="GO:0004222">
    <property type="term" value="F:metalloendopeptidase activity"/>
    <property type="evidence" value="ECO:0007669"/>
    <property type="project" value="InterPro"/>
</dbReference>
<dbReference type="Pfam" id="PF16187">
    <property type="entry name" value="Peptidase_M16_M"/>
    <property type="match status" value="1"/>
</dbReference>
<evidence type="ECO:0000256" key="1">
    <source>
        <dbReference type="ARBA" id="ARBA00007261"/>
    </source>
</evidence>
<dbReference type="InterPro" id="IPR054734">
    <property type="entry name" value="PqqF-like_C_4"/>
</dbReference>
<feature type="domain" description="Coenzyme PQQ synthesis protein F-like C-terminal lobe" evidence="11">
    <location>
        <begin position="760"/>
        <end position="858"/>
    </location>
</feature>
<dbReference type="GO" id="GO:0043171">
    <property type="term" value="P:peptide catabolic process"/>
    <property type="evidence" value="ECO:0007669"/>
    <property type="project" value="TreeGrafter"/>
</dbReference>
<dbReference type="PROSITE" id="PS00143">
    <property type="entry name" value="INSULINASE"/>
    <property type="match status" value="1"/>
</dbReference>
<dbReference type="AlphaFoldDB" id="A0A2G4SZ45"/>
<comment type="similarity">
    <text evidence="1 7">Belongs to the peptidase M16 family.</text>
</comment>
<evidence type="ECO:0000256" key="6">
    <source>
        <dbReference type="ARBA" id="ARBA00023049"/>
    </source>
</evidence>
<evidence type="ECO:0000256" key="2">
    <source>
        <dbReference type="ARBA" id="ARBA00022670"/>
    </source>
</evidence>
<feature type="domain" description="Peptidase M16 middle/third" evidence="10">
    <location>
        <begin position="373"/>
        <end position="652"/>
    </location>
</feature>
<evidence type="ECO:0008006" key="14">
    <source>
        <dbReference type="Google" id="ProtNLM"/>
    </source>
</evidence>
<keyword evidence="2" id="KW-0645">Protease</keyword>
<dbReference type="Pfam" id="PF05193">
    <property type="entry name" value="Peptidase_M16_C"/>
    <property type="match status" value="1"/>
</dbReference>
<evidence type="ECO:0000256" key="5">
    <source>
        <dbReference type="ARBA" id="ARBA00022833"/>
    </source>
</evidence>
<dbReference type="FunFam" id="3.30.830.10:FF:000004">
    <property type="entry name" value="Putative insulin-degrading enzyme"/>
    <property type="match status" value="1"/>
</dbReference>
<evidence type="ECO:0000256" key="4">
    <source>
        <dbReference type="ARBA" id="ARBA00022801"/>
    </source>
</evidence>
<dbReference type="GeneID" id="35439456"/>
<keyword evidence="5" id="KW-0862">Zinc</keyword>
<evidence type="ECO:0000259" key="11">
    <source>
        <dbReference type="Pfam" id="PF22456"/>
    </source>
</evidence>
<dbReference type="Pfam" id="PF22456">
    <property type="entry name" value="PqqF-like_C_4"/>
    <property type="match status" value="1"/>
</dbReference>
<organism evidence="12 13">
    <name type="scientific">Rhizopus microsporus ATCC 52813</name>
    <dbReference type="NCBI Taxonomy" id="1340429"/>
    <lineage>
        <taxon>Eukaryota</taxon>
        <taxon>Fungi</taxon>
        <taxon>Fungi incertae sedis</taxon>
        <taxon>Mucoromycota</taxon>
        <taxon>Mucoromycotina</taxon>
        <taxon>Mucoromycetes</taxon>
        <taxon>Mucorales</taxon>
        <taxon>Mucorineae</taxon>
        <taxon>Rhizopodaceae</taxon>
        <taxon>Rhizopus</taxon>
    </lineage>
</organism>
<name>A0A2G4SZ45_RHIZD</name>
<dbReference type="FunFam" id="3.30.830.10:FF:000003">
    <property type="entry name" value="Insulin-degrading enzyme"/>
    <property type="match status" value="1"/>
</dbReference>
<dbReference type="GO" id="GO:0005829">
    <property type="term" value="C:cytosol"/>
    <property type="evidence" value="ECO:0007669"/>
    <property type="project" value="TreeGrafter"/>
</dbReference>
<dbReference type="Proteomes" id="UP000242254">
    <property type="component" value="Unassembled WGS sequence"/>
</dbReference>